<organism evidence="2 3">
    <name type="scientific">Caldibacillus debilis GB1</name>
    <dbReference type="NCBI Taxonomy" id="1339248"/>
    <lineage>
        <taxon>Bacteria</taxon>
        <taxon>Bacillati</taxon>
        <taxon>Bacillota</taxon>
        <taxon>Bacilli</taxon>
        <taxon>Bacillales</taxon>
        <taxon>Bacillaceae</taxon>
        <taxon>Caldibacillus</taxon>
    </lineage>
</organism>
<keyword evidence="3" id="KW-1185">Reference proteome</keyword>
<dbReference type="EMBL" id="AZRV01000035">
    <property type="protein sequence ID" value="RKO61771.1"/>
    <property type="molecule type" value="Genomic_DNA"/>
</dbReference>
<feature type="transmembrane region" description="Helical" evidence="1">
    <location>
        <begin position="6"/>
        <end position="26"/>
    </location>
</feature>
<evidence type="ECO:0000313" key="2">
    <source>
        <dbReference type="EMBL" id="RKO61771.1"/>
    </source>
</evidence>
<dbReference type="Proteomes" id="UP000286235">
    <property type="component" value="Unassembled WGS sequence"/>
</dbReference>
<keyword evidence="1" id="KW-1133">Transmembrane helix</keyword>
<evidence type="ECO:0000313" key="3">
    <source>
        <dbReference type="Proteomes" id="UP000286235"/>
    </source>
</evidence>
<keyword evidence="1" id="KW-0812">Transmembrane</keyword>
<name>A0A420VDN7_9BACI</name>
<gene>
    <name evidence="2" type="ORF">Cdeb_01254</name>
</gene>
<evidence type="ECO:0000256" key="1">
    <source>
        <dbReference type="SAM" id="Phobius"/>
    </source>
</evidence>
<accession>A0A420VDN7</accession>
<sequence length="68" mass="8230">MYLGLWFVFAITVINLLSVLLVFYYVNRNWSKLIELENHLINISQQIKKDVSNWYENELDSNKLPIRR</sequence>
<protein>
    <submittedName>
        <fullName evidence="2">Uncharacterized protein</fullName>
    </submittedName>
</protein>
<proteinExistence type="predicted"/>
<comment type="caution">
    <text evidence="2">The sequence shown here is derived from an EMBL/GenBank/DDBJ whole genome shotgun (WGS) entry which is preliminary data.</text>
</comment>
<keyword evidence="1" id="KW-0472">Membrane</keyword>
<reference evidence="2 3" key="1">
    <citation type="submission" date="2013-12" db="EMBL/GenBank/DDBJ databases">
        <title>Genome and proteome characterization of Caldibacillus debilis GB1 derived from a cellulolytic aero-tolerant co-culture.</title>
        <authorList>
            <person name="Wushke S.T."/>
            <person name="Zhang X."/>
            <person name="Fristensky B."/>
            <person name="Wilkins J.A."/>
            <person name="Levin D.B."/>
            <person name="Sparling R."/>
        </authorList>
    </citation>
    <scope>NUCLEOTIDE SEQUENCE [LARGE SCALE GENOMIC DNA]</scope>
    <source>
        <strain evidence="2 3">GB1</strain>
    </source>
</reference>
<dbReference type="AlphaFoldDB" id="A0A420VDN7"/>